<dbReference type="InterPro" id="IPR042178">
    <property type="entry name" value="Serpin_sf_1"/>
</dbReference>
<dbReference type="InterPro" id="IPR023795">
    <property type="entry name" value="Serpin_CS"/>
</dbReference>
<dbReference type="SMART" id="SM00093">
    <property type="entry name" value="SERPIN"/>
    <property type="match status" value="1"/>
</dbReference>
<name>A0A2C9LR09_BIOGL</name>
<evidence type="ECO:0000313" key="4">
    <source>
        <dbReference type="EnsemblMetazoa" id="BGLB033999-PA"/>
    </source>
</evidence>
<accession>A0A2C9LR09</accession>
<dbReference type="Pfam" id="PF00079">
    <property type="entry name" value="Serpin"/>
    <property type="match status" value="1"/>
</dbReference>
<feature type="domain" description="Serpin" evidence="3">
    <location>
        <begin position="1"/>
        <end position="180"/>
    </location>
</feature>
<dbReference type="STRING" id="6526.A0A2C9LR09"/>
<dbReference type="AlphaFoldDB" id="A0A2C9LR09"/>
<dbReference type="Proteomes" id="UP000076420">
    <property type="component" value="Unassembled WGS sequence"/>
</dbReference>
<dbReference type="PANTHER" id="PTHR11461:SF211">
    <property type="entry name" value="GH10112P-RELATED"/>
    <property type="match status" value="1"/>
</dbReference>
<dbReference type="Gene3D" id="2.30.39.10">
    <property type="entry name" value="Alpha-1-antitrypsin, domain 1"/>
    <property type="match status" value="1"/>
</dbReference>
<evidence type="ECO:0000313" key="5">
    <source>
        <dbReference type="Proteomes" id="UP000076420"/>
    </source>
</evidence>
<dbReference type="GO" id="GO:0004867">
    <property type="term" value="F:serine-type endopeptidase inhibitor activity"/>
    <property type="evidence" value="ECO:0007669"/>
    <property type="project" value="InterPro"/>
</dbReference>
<proteinExistence type="inferred from homology"/>
<evidence type="ECO:0000256" key="2">
    <source>
        <dbReference type="RuleBase" id="RU000411"/>
    </source>
</evidence>
<protein>
    <recommendedName>
        <fullName evidence="3">Serpin domain-containing protein</fullName>
    </recommendedName>
</protein>
<dbReference type="InterPro" id="IPR042185">
    <property type="entry name" value="Serpin_sf_2"/>
</dbReference>
<dbReference type="VEuPathDB" id="VectorBase:BGLAX_045331"/>
<dbReference type="KEGG" id="bgt:106065780"/>
<dbReference type="EnsemblMetazoa" id="BGLB033999-RA">
    <property type="protein sequence ID" value="BGLB033999-PA"/>
    <property type="gene ID" value="BGLB033999"/>
</dbReference>
<gene>
    <name evidence="4" type="primary">106065780</name>
</gene>
<dbReference type="VEuPathDB" id="VectorBase:BGLB033999"/>
<dbReference type="InterPro" id="IPR000215">
    <property type="entry name" value="Serpin_fam"/>
</dbReference>
<dbReference type="SUPFAM" id="SSF56574">
    <property type="entry name" value="Serpins"/>
    <property type="match status" value="1"/>
</dbReference>
<reference evidence="4" key="1">
    <citation type="submission" date="2020-05" db="UniProtKB">
        <authorList>
            <consortium name="EnsemblMetazoa"/>
        </authorList>
    </citation>
    <scope>IDENTIFICATION</scope>
    <source>
        <strain evidence="4">BB02</strain>
    </source>
</reference>
<dbReference type="Gene3D" id="3.30.497.10">
    <property type="entry name" value="Antithrombin, subunit I, domain 2"/>
    <property type="match status" value="1"/>
</dbReference>
<organism evidence="4 5">
    <name type="scientific">Biomphalaria glabrata</name>
    <name type="common">Bloodfluke planorb</name>
    <name type="synonym">Freshwater snail</name>
    <dbReference type="NCBI Taxonomy" id="6526"/>
    <lineage>
        <taxon>Eukaryota</taxon>
        <taxon>Metazoa</taxon>
        <taxon>Spiralia</taxon>
        <taxon>Lophotrochozoa</taxon>
        <taxon>Mollusca</taxon>
        <taxon>Gastropoda</taxon>
        <taxon>Heterobranchia</taxon>
        <taxon>Euthyneura</taxon>
        <taxon>Panpulmonata</taxon>
        <taxon>Hygrophila</taxon>
        <taxon>Lymnaeoidea</taxon>
        <taxon>Planorbidae</taxon>
        <taxon>Biomphalaria</taxon>
    </lineage>
</organism>
<evidence type="ECO:0000259" key="3">
    <source>
        <dbReference type="SMART" id="SM00093"/>
    </source>
</evidence>
<dbReference type="InterPro" id="IPR036186">
    <property type="entry name" value="Serpin_sf"/>
</dbReference>
<sequence>MMHDNRTLRIKRDNLNGLDVAEISFKGNRFTLIIVLPHQMDSLTDLETSLDQPHKVDEICTGLDHADVQLAIPKFKIETSLDLIPALKALGIEDAFEPGVANFSGITPTGPVYLSQVVHKAVIDVQETGTVAAAVTVAKVTITSEPVNLQPEEKFIVDHPFIYFLRDRQTGQILFQGKFSG</sequence>
<comment type="similarity">
    <text evidence="1 2">Belongs to the serpin family.</text>
</comment>
<evidence type="ECO:0000256" key="1">
    <source>
        <dbReference type="ARBA" id="ARBA00009500"/>
    </source>
</evidence>
<dbReference type="PROSITE" id="PS00284">
    <property type="entry name" value="SERPIN"/>
    <property type="match status" value="1"/>
</dbReference>
<dbReference type="InterPro" id="IPR023796">
    <property type="entry name" value="Serpin_dom"/>
</dbReference>
<dbReference type="PANTHER" id="PTHR11461">
    <property type="entry name" value="SERINE PROTEASE INHIBITOR, SERPIN"/>
    <property type="match status" value="1"/>
</dbReference>
<dbReference type="GO" id="GO:0005615">
    <property type="term" value="C:extracellular space"/>
    <property type="evidence" value="ECO:0007669"/>
    <property type="project" value="InterPro"/>
</dbReference>